<dbReference type="FunCoup" id="A0A672Y7M3">
    <property type="interactions" value="774"/>
</dbReference>
<dbReference type="PROSITE" id="PS51362">
    <property type="entry name" value="TGF_BETA_2"/>
    <property type="match status" value="1"/>
</dbReference>
<dbReference type="Ensembl" id="ENSSORT00005002555.1">
    <property type="protein sequence ID" value="ENSSORP00005002493.1"/>
    <property type="gene ID" value="ENSSORG00005001483.1"/>
</dbReference>
<accession>A0A672Y7M3</accession>
<dbReference type="InterPro" id="IPR029034">
    <property type="entry name" value="Cystine-knot_cytokine"/>
</dbReference>
<evidence type="ECO:0000256" key="5">
    <source>
        <dbReference type="ARBA" id="ARBA00023030"/>
    </source>
</evidence>
<reference evidence="12" key="1">
    <citation type="submission" date="2019-06" db="EMBL/GenBank/DDBJ databases">
        <authorList>
            <consortium name="Wellcome Sanger Institute Data Sharing"/>
        </authorList>
    </citation>
    <scope>NUCLEOTIDE SEQUENCE [LARGE SCALE GENOMIC DNA]</scope>
</reference>
<name>A0A672Y7M3_9TELE</name>
<dbReference type="InterPro" id="IPR015615">
    <property type="entry name" value="TGF-beta-rel"/>
</dbReference>
<reference evidence="12" key="2">
    <citation type="submission" date="2025-08" db="UniProtKB">
        <authorList>
            <consortium name="Ensembl"/>
        </authorList>
    </citation>
    <scope>IDENTIFICATION</scope>
</reference>
<evidence type="ECO:0000313" key="12">
    <source>
        <dbReference type="Ensembl" id="ENSSORP00005002493.1"/>
    </source>
</evidence>
<dbReference type="InterPro" id="IPR001111">
    <property type="entry name" value="TGF-b_propeptide"/>
</dbReference>
<keyword evidence="3" id="KW-0964">Secreted</keyword>
<dbReference type="Gene3D" id="2.10.90.10">
    <property type="entry name" value="Cystine-knot cytokines"/>
    <property type="match status" value="1"/>
</dbReference>
<evidence type="ECO:0000259" key="11">
    <source>
        <dbReference type="PROSITE" id="PS51362"/>
    </source>
</evidence>
<feature type="domain" description="TGF-beta family profile" evidence="11">
    <location>
        <begin position="337"/>
        <end position="458"/>
    </location>
</feature>
<dbReference type="InParanoid" id="A0A672Y7M3"/>
<dbReference type="PANTHER" id="PTHR11848">
    <property type="entry name" value="TGF-BETA FAMILY"/>
    <property type="match status" value="1"/>
</dbReference>
<dbReference type="OrthoDB" id="6516235at2759"/>
<reference evidence="12" key="3">
    <citation type="submission" date="2025-09" db="UniProtKB">
        <authorList>
            <consortium name="Ensembl"/>
        </authorList>
    </citation>
    <scope>IDENTIFICATION</scope>
</reference>
<dbReference type="InterPro" id="IPR017948">
    <property type="entry name" value="TGFb_CS"/>
</dbReference>
<dbReference type="Proteomes" id="UP000472271">
    <property type="component" value="Chromosome 20"/>
</dbReference>
<keyword evidence="6" id="KW-1015">Disulfide bond</keyword>
<comment type="similarity">
    <text evidence="2 8">Belongs to the TGF-beta family.</text>
</comment>
<dbReference type="GO" id="GO:0005125">
    <property type="term" value="F:cytokine activity"/>
    <property type="evidence" value="ECO:0007669"/>
    <property type="project" value="TreeGrafter"/>
</dbReference>
<dbReference type="PRINTS" id="PR00669">
    <property type="entry name" value="INHIBINA"/>
</dbReference>
<dbReference type="SMART" id="SM00204">
    <property type="entry name" value="TGFB"/>
    <property type="match status" value="1"/>
</dbReference>
<keyword evidence="7" id="KW-0325">Glycoprotein</keyword>
<dbReference type="PROSITE" id="PS00250">
    <property type="entry name" value="TGF_BETA_1"/>
    <property type="match status" value="1"/>
</dbReference>
<evidence type="ECO:0000256" key="6">
    <source>
        <dbReference type="ARBA" id="ARBA00023157"/>
    </source>
</evidence>
<comment type="subcellular location">
    <subcellularLocation>
        <location evidence="1">Secreted</location>
    </subcellularLocation>
</comment>
<dbReference type="Pfam" id="PF00019">
    <property type="entry name" value="TGF_beta"/>
    <property type="match status" value="1"/>
</dbReference>
<evidence type="ECO:0000256" key="9">
    <source>
        <dbReference type="SAM" id="MobiDB-lite"/>
    </source>
</evidence>
<dbReference type="GO" id="GO:0005615">
    <property type="term" value="C:extracellular space"/>
    <property type="evidence" value="ECO:0007669"/>
    <property type="project" value="TreeGrafter"/>
</dbReference>
<evidence type="ECO:0000256" key="2">
    <source>
        <dbReference type="ARBA" id="ARBA00006656"/>
    </source>
</evidence>
<keyword evidence="5 8" id="KW-0339">Growth factor</keyword>
<dbReference type="FunFam" id="2.10.90.10:FF:000005">
    <property type="entry name" value="Inhibin beta A chain"/>
    <property type="match status" value="1"/>
</dbReference>
<organism evidence="12 13">
    <name type="scientific">Sphaeramia orbicularis</name>
    <name type="common">orbiculate cardinalfish</name>
    <dbReference type="NCBI Taxonomy" id="375764"/>
    <lineage>
        <taxon>Eukaryota</taxon>
        <taxon>Metazoa</taxon>
        <taxon>Chordata</taxon>
        <taxon>Craniata</taxon>
        <taxon>Vertebrata</taxon>
        <taxon>Euteleostomi</taxon>
        <taxon>Actinopterygii</taxon>
        <taxon>Neopterygii</taxon>
        <taxon>Teleostei</taxon>
        <taxon>Neoteleostei</taxon>
        <taxon>Acanthomorphata</taxon>
        <taxon>Gobiaria</taxon>
        <taxon>Kurtiformes</taxon>
        <taxon>Apogonoidei</taxon>
        <taxon>Apogonidae</taxon>
        <taxon>Apogoninae</taxon>
        <taxon>Sphaeramia</taxon>
    </lineage>
</organism>
<dbReference type="InterPro" id="IPR001839">
    <property type="entry name" value="TGF-b_C"/>
</dbReference>
<dbReference type="Gene3D" id="2.60.120.970">
    <property type="match status" value="1"/>
</dbReference>
<feature type="compositionally biased region" description="Gly residues" evidence="9">
    <location>
        <begin position="141"/>
        <end position="164"/>
    </location>
</feature>
<keyword evidence="13" id="KW-1185">Reference proteome</keyword>
<proteinExistence type="inferred from homology"/>
<evidence type="ECO:0000256" key="7">
    <source>
        <dbReference type="ARBA" id="ARBA00023180"/>
    </source>
</evidence>
<dbReference type="PANTHER" id="PTHR11848:SF133">
    <property type="entry name" value="INHIBIN BETA A CHAIN"/>
    <property type="match status" value="1"/>
</dbReference>
<feature type="chain" id="PRO_5025547978" evidence="10">
    <location>
        <begin position="22"/>
        <end position="458"/>
    </location>
</feature>
<evidence type="ECO:0000256" key="3">
    <source>
        <dbReference type="ARBA" id="ARBA00022525"/>
    </source>
</evidence>
<dbReference type="Pfam" id="PF00688">
    <property type="entry name" value="TGFb_propeptide"/>
    <property type="match status" value="1"/>
</dbReference>
<feature type="signal peptide" evidence="10">
    <location>
        <begin position="1"/>
        <end position="21"/>
    </location>
</feature>
<dbReference type="CDD" id="cd19404">
    <property type="entry name" value="TGF_beta_INHBA"/>
    <property type="match status" value="1"/>
</dbReference>
<evidence type="ECO:0000256" key="4">
    <source>
        <dbReference type="ARBA" id="ARBA00022729"/>
    </source>
</evidence>
<sequence>MSALVLLSWTVLLLLVQTCSSSWDVQPPSLAVHPHQSPPNAASHCPSCALARMRRNEADDLPPGHEDAEEAAAAVAAAQQDVVEAVKRHILNMLHLQARPNITRPVPRAALLNALRKLHVGRVAEDGSVQIEGEEEEPQGARGGRGGRAGAGGGGGRGRGGGAAAAGAAARTGDGGDAQETTEIITFAEAGGSPGLVNFVLSTEGGDLSLVEQANVWLFLRLAKSNRSRAKVTIRLFQRRPDGRAAPQDDILLAEKMVDTRRSGWHTFPVSAAVQALLENAENTALSLRVSCPLCADAGATPILVSSQTSQRANQREQSHRPFLMAVVRQGDGGDTRRRRKRGLECDGKVRVCCKRQFYVNFKDIGWNDWIIAPPGYHANYCEGECPSHVASITGSTLSFHSTVISHYRMRGYSPFQNLRSCCVPTRLRAMSMLYYNEEQKIIKKDIQNMIVEECGCS</sequence>
<dbReference type="SUPFAM" id="SSF57501">
    <property type="entry name" value="Cystine-knot cytokines"/>
    <property type="match status" value="1"/>
</dbReference>
<dbReference type="GO" id="GO:0008083">
    <property type="term" value="F:growth factor activity"/>
    <property type="evidence" value="ECO:0007669"/>
    <property type="project" value="UniProtKB-KW"/>
</dbReference>
<gene>
    <name evidence="12" type="primary">inhbaa</name>
</gene>
<evidence type="ECO:0000313" key="13">
    <source>
        <dbReference type="Proteomes" id="UP000472271"/>
    </source>
</evidence>
<evidence type="ECO:0000256" key="1">
    <source>
        <dbReference type="ARBA" id="ARBA00004613"/>
    </source>
</evidence>
<dbReference type="AlphaFoldDB" id="A0A672Y7M3"/>
<evidence type="ECO:0000256" key="10">
    <source>
        <dbReference type="SAM" id="SignalP"/>
    </source>
</evidence>
<feature type="region of interest" description="Disordered" evidence="9">
    <location>
        <begin position="126"/>
        <end position="177"/>
    </location>
</feature>
<protein>
    <submittedName>
        <fullName evidence="12">Inhibin beta A chain-like</fullName>
    </submittedName>
</protein>
<keyword evidence="4 10" id="KW-0732">Signal</keyword>
<evidence type="ECO:0000256" key="8">
    <source>
        <dbReference type="RuleBase" id="RU000354"/>
    </source>
</evidence>